<evidence type="ECO:0000313" key="2">
    <source>
        <dbReference type="EMBL" id="MBK1726821.1"/>
    </source>
</evidence>
<proteinExistence type="predicted"/>
<gene>
    <name evidence="2" type="ORF">CKO13_07275</name>
</gene>
<comment type="caution">
    <text evidence="2">The sequence shown here is derived from an EMBL/GenBank/DDBJ whole genome shotgun (WGS) entry which is preliminary data.</text>
</comment>
<reference evidence="2 3" key="1">
    <citation type="journal article" date="2020" name="Microorganisms">
        <title>Osmotic Adaptation and Compatible Solute Biosynthesis of Phototrophic Bacteria as Revealed from Genome Analyses.</title>
        <authorList>
            <person name="Imhoff J.F."/>
            <person name="Rahn T."/>
            <person name="Kunzel S."/>
            <person name="Keller A."/>
            <person name="Neulinger S.C."/>
        </authorList>
    </citation>
    <scope>NUCLEOTIDE SEQUENCE [LARGE SCALE GENOMIC DNA]</scope>
    <source>
        <strain evidence="2 3">DSM 15116</strain>
    </source>
</reference>
<evidence type="ECO:0000259" key="1">
    <source>
        <dbReference type="Pfam" id="PF08547"/>
    </source>
</evidence>
<name>A0ABS1E8U9_9GAMM</name>
<feature type="domain" description="NADH:ubiquinone oxidoreductase intermediate-associated protein 30" evidence="1">
    <location>
        <begin position="26"/>
        <end position="147"/>
    </location>
</feature>
<organism evidence="2 3">
    <name type="scientific">Halorhodospira neutriphila</name>
    <dbReference type="NCBI Taxonomy" id="168379"/>
    <lineage>
        <taxon>Bacteria</taxon>
        <taxon>Pseudomonadati</taxon>
        <taxon>Pseudomonadota</taxon>
        <taxon>Gammaproteobacteria</taxon>
        <taxon>Chromatiales</taxon>
        <taxon>Ectothiorhodospiraceae</taxon>
        <taxon>Halorhodospira</taxon>
    </lineage>
</organism>
<evidence type="ECO:0000313" key="3">
    <source>
        <dbReference type="Proteomes" id="UP000738126"/>
    </source>
</evidence>
<dbReference type="EMBL" id="NRSH01000071">
    <property type="protein sequence ID" value="MBK1726821.1"/>
    <property type="molecule type" value="Genomic_DNA"/>
</dbReference>
<keyword evidence="3" id="KW-1185">Reference proteome</keyword>
<dbReference type="SUPFAM" id="SSF49785">
    <property type="entry name" value="Galactose-binding domain-like"/>
    <property type="match status" value="1"/>
</dbReference>
<dbReference type="InterPro" id="IPR013857">
    <property type="entry name" value="NADH-UbQ_OxRdtase-assoc_prot30"/>
</dbReference>
<accession>A0ABS1E8U9</accession>
<dbReference type="Pfam" id="PF08547">
    <property type="entry name" value="CIA30"/>
    <property type="match status" value="1"/>
</dbReference>
<dbReference type="Proteomes" id="UP000738126">
    <property type="component" value="Unassembled WGS sequence"/>
</dbReference>
<dbReference type="RefSeq" id="WP_200258842.1">
    <property type="nucleotide sequence ID" value="NZ_NRSH01000071.1"/>
</dbReference>
<protein>
    <recommendedName>
        <fullName evidence="1">NADH:ubiquinone oxidoreductase intermediate-associated protein 30 domain-containing protein</fullName>
    </recommendedName>
</protein>
<dbReference type="InterPro" id="IPR008979">
    <property type="entry name" value="Galactose-bd-like_sf"/>
</dbReference>
<sequence>MSASAPPTTYLLDDFRAGDGTAALGTQWQGLTDRVMGGLSEMQAGVISTDRGPALQMRGEVRLENSGGFIQVRLPLATAGGAFDAGGWSGFALAVRGTPGAYYLHVRSADTRQPWQHYRAPLPVQAAWQRVVVPFTAFEPQRLEHPLDVERLHAVAVVAYGEAFRACLEVGRLELTTEAPA</sequence>